<name>A0A2N8L363_9BURK</name>
<feature type="transmembrane region" description="Helical" evidence="1">
    <location>
        <begin position="132"/>
        <end position="150"/>
    </location>
</feature>
<feature type="transmembrane region" description="Helical" evidence="1">
    <location>
        <begin position="284"/>
        <end position="306"/>
    </location>
</feature>
<feature type="transmembrane region" description="Helical" evidence="1">
    <location>
        <begin position="103"/>
        <end position="120"/>
    </location>
</feature>
<evidence type="ECO:0000313" key="2">
    <source>
        <dbReference type="EMBL" id="PND40136.1"/>
    </source>
</evidence>
<reference evidence="2 3" key="1">
    <citation type="submission" date="2018-01" db="EMBL/GenBank/DDBJ databases">
        <title>Draft genome sequence of Paucibacter aquatile CR182 isolated from freshwater of the Nakdong River.</title>
        <authorList>
            <person name="Choi A."/>
            <person name="Chung E.J."/>
        </authorList>
    </citation>
    <scope>NUCLEOTIDE SEQUENCE [LARGE SCALE GENOMIC DNA]</scope>
    <source>
        <strain evidence="2 3">CR182</strain>
    </source>
</reference>
<dbReference type="Pfam" id="PF01148">
    <property type="entry name" value="CTP_transf_1"/>
    <property type="match status" value="1"/>
</dbReference>
<feature type="transmembrane region" description="Helical" evidence="1">
    <location>
        <begin position="79"/>
        <end position="97"/>
    </location>
</feature>
<sequence length="353" mass="39134">MNPIQWLKSLDSSGQVALLFVILFGALMLLSLASFVMQLRARHRGLSQDDDRPGEADSHLDSTLWGGAPLTLAPRRRGLRHELGFLWGGACVFWAAWISGPVGATLLFGVLSFLALREFITLMHTRRADHRGLILAFFIILPLQYTLTGLRQFDLFSVLIPVYAFLAIPVVSALADDPARFLERNAKIQWGIMVCVYGLSHAPALLLLDFPGYRGRGAFLLFFLVMVVSCGQLAQLVASRRLRRRPVARRISRSFSMRAWWIGTLTAAFVGALLYWATPFKVGQALVMAFIAAGAGSFGTLVMKALKRDAGVRYWGNRSSITGAVGLLDRIAVLCFAAPVFFHSVRWYFKLAL</sequence>
<keyword evidence="1" id="KW-0472">Membrane</keyword>
<gene>
    <name evidence="2" type="ORF">C1O66_01750</name>
</gene>
<proteinExistence type="predicted"/>
<feature type="transmembrane region" description="Helical" evidence="1">
    <location>
        <begin position="259"/>
        <end position="278"/>
    </location>
</feature>
<keyword evidence="3" id="KW-1185">Reference proteome</keyword>
<dbReference type="GO" id="GO:0009273">
    <property type="term" value="P:peptidoglycan-based cell wall biogenesis"/>
    <property type="evidence" value="ECO:0007669"/>
    <property type="project" value="TreeGrafter"/>
</dbReference>
<dbReference type="Proteomes" id="UP000235916">
    <property type="component" value="Unassembled WGS sequence"/>
</dbReference>
<dbReference type="GO" id="GO:0005886">
    <property type="term" value="C:plasma membrane"/>
    <property type="evidence" value="ECO:0007669"/>
    <property type="project" value="TreeGrafter"/>
</dbReference>
<evidence type="ECO:0000313" key="3">
    <source>
        <dbReference type="Proteomes" id="UP000235916"/>
    </source>
</evidence>
<feature type="transmembrane region" description="Helical" evidence="1">
    <location>
        <begin position="327"/>
        <end position="349"/>
    </location>
</feature>
<accession>A0A2N8L363</accession>
<dbReference type="EMBL" id="POSP01000001">
    <property type="protein sequence ID" value="PND40136.1"/>
    <property type="molecule type" value="Genomic_DNA"/>
</dbReference>
<evidence type="ECO:0000256" key="1">
    <source>
        <dbReference type="SAM" id="Phobius"/>
    </source>
</evidence>
<keyword evidence="2" id="KW-0808">Transferase</keyword>
<protein>
    <submittedName>
        <fullName evidence="2">Phosphatidate cytidylyltransferase</fullName>
    </submittedName>
</protein>
<keyword evidence="1" id="KW-0812">Transmembrane</keyword>
<comment type="caution">
    <text evidence="2">The sequence shown here is derived from an EMBL/GenBank/DDBJ whole genome shotgun (WGS) entry which is preliminary data.</text>
</comment>
<organism evidence="2 3">
    <name type="scientific">Kinneretia aquatilis</name>
    <dbReference type="NCBI Taxonomy" id="2070761"/>
    <lineage>
        <taxon>Bacteria</taxon>
        <taxon>Pseudomonadati</taxon>
        <taxon>Pseudomonadota</taxon>
        <taxon>Betaproteobacteria</taxon>
        <taxon>Burkholderiales</taxon>
        <taxon>Sphaerotilaceae</taxon>
        <taxon>Roseateles</taxon>
    </lineage>
</organism>
<keyword evidence="1" id="KW-1133">Transmembrane helix</keyword>
<feature type="transmembrane region" description="Helical" evidence="1">
    <location>
        <begin position="16"/>
        <end position="37"/>
    </location>
</feature>
<feature type="transmembrane region" description="Helical" evidence="1">
    <location>
        <begin position="156"/>
        <end position="176"/>
    </location>
</feature>
<feature type="transmembrane region" description="Helical" evidence="1">
    <location>
        <begin position="218"/>
        <end position="238"/>
    </location>
</feature>
<dbReference type="GO" id="GO:0016779">
    <property type="term" value="F:nucleotidyltransferase activity"/>
    <property type="evidence" value="ECO:0007669"/>
    <property type="project" value="UniProtKB-KW"/>
</dbReference>
<dbReference type="RefSeq" id="WP_102766271.1">
    <property type="nucleotide sequence ID" value="NZ_POSP01000001.1"/>
</dbReference>
<dbReference type="AlphaFoldDB" id="A0A2N8L363"/>
<keyword evidence="2" id="KW-0548">Nucleotidyltransferase</keyword>
<dbReference type="PANTHER" id="PTHR43535">
    <property type="entry name" value="PHOSPHATIDATE CYTIDYLYLTRANSFERASE"/>
    <property type="match status" value="1"/>
</dbReference>
<dbReference type="PANTHER" id="PTHR43535:SF1">
    <property type="entry name" value="PHOSPHATIDATE CYTIDYLYLTRANSFERASE"/>
    <property type="match status" value="1"/>
</dbReference>
<dbReference type="OrthoDB" id="9799199at2"/>
<feature type="transmembrane region" description="Helical" evidence="1">
    <location>
        <begin position="188"/>
        <end position="206"/>
    </location>
</feature>